<sequence length="372" mass="40722">MRVSTRSEGSAGCLLTATERKVSQTDAPSLSETEQDYDGQQNGVGNNAIPLPPRDRSRSLLHVGKPRHERKHPLIIPTHAVAQALAAATAGMNHTAVGQEPTYLGLEDEPSSEGCEEVVGRSSPLSHHQGAAPTVNTDTHLPASSAQRYPEESFEDRIANDFDLLDRMAEEEEDLVDGSGGGSGSTGNRESTGLDDTSESDDIETESQRHLIAIINNVLGYKETCGEKPVITGTPKVCTLEGNDGELLEVHLEPGHRLFDTHVEYALLHLRKPLHHFTSSTLEKCLLTREFFQFGGEVSDTECIQSLGTCRGDVHRAIKLIRLRRLLATSAHDSEVQRCDSVSDLCALELNDWNVARAAKHRINEMSPQRQQ</sequence>
<evidence type="ECO:0000256" key="1">
    <source>
        <dbReference type="SAM" id="MobiDB-lite"/>
    </source>
</evidence>
<organism evidence="2 3">
    <name type="scientific">Ranatra chinensis</name>
    <dbReference type="NCBI Taxonomy" id="642074"/>
    <lineage>
        <taxon>Eukaryota</taxon>
        <taxon>Metazoa</taxon>
        <taxon>Ecdysozoa</taxon>
        <taxon>Arthropoda</taxon>
        <taxon>Hexapoda</taxon>
        <taxon>Insecta</taxon>
        <taxon>Pterygota</taxon>
        <taxon>Neoptera</taxon>
        <taxon>Paraneoptera</taxon>
        <taxon>Hemiptera</taxon>
        <taxon>Heteroptera</taxon>
        <taxon>Panheteroptera</taxon>
        <taxon>Nepomorpha</taxon>
        <taxon>Nepidae</taxon>
        <taxon>Ranatrinae</taxon>
        <taxon>Ranatra</taxon>
    </lineage>
</organism>
<feature type="region of interest" description="Disordered" evidence="1">
    <location>
        <begin position="172"/>
        <end position="205"/>
    </location>
</feature>
<comment type="caution">
    <text evidence="2">The sequence shown here is derived from an EMBL/GenBank/DDBJ whole genome shotgun (WGS) entry which is preliminary data.</text>
</comment>
<proteinExistence type="predicted"/>
<dbReference type="AlphaFoldDB" id="A0ABD0YHD2"/>
<keyword evidence="3" id="KW-1185">Reference proteome</keyword>
<accession>A0ABD0YHD2</accession>
<feature type="region of interest" description="Disordered" evidence="1">
    <location>
        <begin position="104"/>
        <end position="154"/>
    </location>
</feature>
<gene>
    <name evidence="2" type="ORF">AAG570_004951</name>
</gene>
<name>A0ABD0YHD2_9HEMI</name>
<evidence type="ECO:0000313" key="3">
    <source>
        <dbReference type="Proteomes" id="UP001558652"/>
    </source>
</evidence>
<feature type="compositionally biased region" description="Polar residues" evidence="1">
    <location>
        <begin position="134"/>
        <end position="147"/>
    </location>
</feature>
<dbReference type="Proteomes" id="UP001558652">
    <property type="component" value="Unassembled WGS sequence"/>
</dbReference>
<reference evidence="2 3" key="1">
    <citation type="submission" date="2024-07" db="EMBL/GenBank/DDBJ databases">
        <title>Chromosome-level genome assembly of the water stick insect Ranatra chinensis (Heteroptera: Nepidae).</title>
        <authorList>
            <person name="Liu X."/>
        </authorList>
    </citation>
    <scope>NUCLEOTIDE SEQUENCE [LARGE SCALE GENOMIC DNA]</scope>
    <source>
        <strain evidence="2">Cailab_2021Rc</strain>
        <tissue evidence="2">Muscle</tissue>
    </source>
</reference>
<feature type="compositionally biased region" description="Acidic residues" evidence="1">
    <location>
        <begin position="196"/>
        <end position="205"/>
    </location>
</feature>
<feature type="compositionally biased region" description="Acidic residues" evidence="1">
    <location>
        <begin position="106"/>
        <end position="116"/>
    </location>
</feature>
<protein>
    <submittedName>
        <fullName evidence="2">Uncharacterized protein</fullName>
    </submittedName>
</protein>
<feature type="region of interest" description="Disordered" evidence="1">
    <location>
        <begin position="1"/>
        <end position="59"/>
    </location>
</feature>
<dbReference type="EMBL" id="JBFDAA010000017">
    <property type="protein sequence ID" value="KAL1116479.1"/>
    <property type="molecule type" value="Genomic_DNA"/>
</dbReference>
<evidence type="ECO:0000313" key="2">
    <source>
        <dbReference type="EMBL" id="KAL1116479.1"/>
    </source>
</evidence>
<feature type="compositionally biased region" description="Polar residues" evidence="1">
    <location>
        <begin position="24"/>
        <end position="45"/>
    </location>
</feature>